<dbReference type="GO" id="GO:0046872">
    <property type="term" value="F:metal ion binding"/>
    <property type="evidence" value="ECO:0007669"/>
    <property type="project" value="UniProtKB-KW"/>
</dbReference>
<evidence type="ECO:0000256" key="2">
    <source>
        <dbReference type="ARBA" id="ARBA00005896"/>
    </source>
</evidence>
<comment type="cofactor">
    <cofactor evidence="1">
        <name>Fe(2+)</name>
        <dbReference type="ChEBI" id="CHEBI:29033"/>
    </cofactor>
</comment>
<dbReference type="InterPro" id="IPR003819">
    <property type="entry name" value="TauD/TfdA-like"/>
</dbReference>
<comment type="similarity">
    <text evidence="2">Belongs to the TfdA dioxygenase family.</text>
</comment>
<keyword evidence="6" id="KW-0408">Iron</keyword>
<evidence type="ECO:0000256" key="5">
    <source>
        <dbReference type="ARBA" id="ARBA00023002"/>
    </source>
</evidence>
<dbReference type="OrthoDB" id="10257314at2759"/>
<proteinExistence type="inferred from homology"/>
<dbReference type="HOGENOM" id="CLU_036005_1_0_1"/>
<evidence type="ECO:0000313" key="8">
    <source>
        <dbReference type="EMBL" id="EYE98787.1"/>
    </source>
</evidence>
<dbReference type="Proteomes" id="UP000019804">
    <property type="component" value="Unassembled WGS sequence"/>
</dbReference>
<evidence type="ECO:0000259" key="7">
    <source>
        <dbReference type="Pfam" id="PF02668"/>
    </source>
</evidence>
<protein>
    <submittedName>
        <fullName evidence="8">TfdA family taurine dioxygenase</fullName>
    </submittedName>
</protein>
<dbReference type="InterPro" id="IPR051323">
    <property type="entry name" value="AtsK-like"/>
</dbReference>
<dbReference type="FunFam" id="3.60.130.10:FF:000005">
    <property type="entry name" value="TfdA family taurine dioxygenase"/>
    <property type="match status" value="1"/>
</dbReference>
<dbReference type="GeneID" id="63701159"/>
<name>A0A017SP89_ASPRC</name>
<evidence type="ECO:0000313" key="9">
    <source>
        <dbReference type="Proteomes" id="UP000019804"/>
    </source>
</evidence>
<gene>
    <name evidence="8" type="ORF">EURHEDRAFT_512117</name>
</gene>
<keyword evidence="3" id="KW-0479">Metal-binding</keyword>
<dbReference type="PANTHER" id="PTHR30468">
    <property type="entry name" value="ALPHA-KETOGLUTARATE-DEPENDENT SULFONATE DIOXYGENASE"/>
    <property type="match status" value="1"/>
</dbReference>
<evidence type="ECO:0000256" key="1">
    <source>
        <dbReference type="ARBA" id="ARBA00001954"/>
    </source>
</evidence>
<dbReference type="EMBL" id="KK088412">
    <property type="protein sequence ID" value="EYE98787.1"/>
    <property type="molecule type" value="Genomic_DNA"/>
</dbReference>
<feature type="domain" description="TauD/TfdA-like" evidence="7">
    <location>
        <begin position="39"/>
        <end position="323"/>
    </location>
</feature>
<reference evidence="9" key="1">
    <citation type="journal article" date="2014" name="Nat. Commun.">
        <title>Genomic adaptations of the halophilic Dead Sea filamentous fungus Eurotium rubrum.</title>
        <authorList>
            <person name="Kis-Papo T."/>
            <person name="Weig A.R."/>
            <person name="Riley R."/>
            <person name="Persoh D."/>
            <person name="Salamov A."/>
            <person name="Sun H."/>
            <person name="Lipzen A."/>
            <person name="Wasser S.P."/>
            <person name="Rambold G."/>
            <person name="Grigoriev I.V."/>
            <person name="Nevo E."/>
        </authorList>
    </citation>
    <scope>NUCLEOTIDE SEQUENCE [LARGE SCALE GENOMIC DNA]</scope>
    <source>
        <strain evidence="9">CBS 135680</strain>
    </source>
</reference>
<evidence type="ECO:0000256" key="4">
    <source>
        <dbReference type="ARBA" id="ARBA00022964"/>
    </source>
</evidence>
<keyword evidence="4 8" id="KW-0223">Dioxygenase</keyword>
<dbReference type="PANTHER" id="PTHR30468:SF20">
    <property type="entry name" value="TAUD_TFDA-LIKE DOMAIN-CONTAINING PROTEIN-RELATED"/>
    <property type="match status" value="1"/>
</dbReference>
<dbReference type="GO" id="GO:0016706">
    <property type="term" value="F:2-oxoglutarate-dependent dioxygenase activity"/>
    <property type="evidence" value="ECO:0007669"/>
    <property type="project" value="TreeGrafter"/>
</dbReference>
<dbReference type="STRING" id="1388766.A0A017SP89"/>
<evidence type="ECO:0000256" key="3">
    <source>
        <dbReference type="ARBA" id="ARBA00022723"/>
    </source>
</evidence>
<dbReference type="SUPFAM" id="SSF51197">
    <property type="entry name" value="Clavaminate synthase-like"/>
    <property type="match status" value="1"/>
</dbReference>
<organism evidence="8 9">
    <name type="scientific">Aspergillus ruber (strain CBS 135680)</name>
    <dbReference type="NCBI Taxonomy" id="1388766"/>
    <lineage>
        <taxon>Eukaryota</taxon>
        <taxon>Fungi</taxon>
        <taxon>Dikarya</taxon>
        <taxon>Ascomycota</taxon>
        <taxon>Pezizomycotina</taxon>
        <taxon>Eurotiomycetes</taxon>
        <taxon>Eurotiomycetidae</taxon>
        <taxon>Eurotiales</taxon>
        <taxon>Aspergillaceae</taxon>
        <taxon>Aspergillus</taxon>
        <taxon>Aspergillus subgen. Aspergillus</taxon>
    </lineage>
</organism>
<evidence type="ECO:0000256" key="6">
    <source>
        <dbReference type="ARBA" id="ARBA00023004"/>
    </source>
</evidence>
<accession>A0A017SP89</accession>
<dbReference type="AlphaFoldDB" id="A0A017SP89"/>
<dbReference type="InterPro" id="IPR042098">
    <property type="entry name" value="TauD-like_sf"/>
</dbReference>
<dbReference type="RefSeq" id="XP_040642475.1">
    <property type="nucleotide sequence ID" value="XM_040786035.1"/>
</dbReference>
<dbReference type="Gene3D" id="3.60.130.10">
    <property type="entry name" value="Clavaminate synthase-like"/>
    <property type="match status" value="1"/>
</dbReference>
<keyword evidence="5" id="KW-0560">Oxidoreductase</keyword>
<keyword evidence="9" id="KW-1185">Reference proteome</keyword>
<dbReference type="GO" id="GO:0005737">
    <property type="term" value="C:cytoplasm"/>
    <property type="evidence" value="ECO:0007669"/>
    <property type="project" value="TreeGrafter"/>
</dbReference>
<sequence>MPTAVATTTSIRGGHEQARPRISQPLQYSGSLDKYSKSDLTPVIGREYTGLQVADILKSDESDRLIADLAATISQRGVVFLRDQNVTPQQMQQFGERLTALAGCPESSTLHVHPLTEEGSELGDQISVISSEKQKKGGGLTHQLSDTSRLASVGWHTDISFERVPSDYAMLKIHTLPETGGDTLWASGYEVYDRLSGEMRGFLEGLTATHDASFFHEEARRLGNPLRKGERGSPLNGGEELKAVHPVVRTNPVTGWKSVYVNRGFTKRINGVTKDESDMLLQYLFNLVTQNHDAQVRFRWNRNDMAIWDNRSTWHCATYDYTEARAGDRVCSLGEAPYFDPNSKSRKEALA</sequence>
<dbReference type="Pfam" id="PF02668">
    <property type="entry name" value="TauD"/>
    <property type="match status" value="1"/>
</dbReference>